<evidence type="ECO:0000313" key="3">
    <source>
        <dbReference type="Proteomes" id="UP000501338"/>
    </source>
</evidence>
<dbReference type="Proteomes" id="UP000501338">
    <property type="component" value="Chromosome"/>
</dbReference>
<reference evidence="1" key="2">
    <citation type="submission" date="2020-11" db="EMBL/GenBank/DDBJ databases">
        <title>Enhanced detection system for hospital associated transmission using whole genome sequencing surveillance.</title>
        <authorList>
            <person name="Harrison L.H."/>
            <person name="Van Tyne D."/>
            <person name="Marsh J.W."/>
            <person name="Griffith M.P."/>
            <person name="Snyder D.J."/>
            <person name="Cooper V.S."/>
            <person name="Mustapha M."/>
        </authorList>
    </citation>
    <scope>NUCLEOTIDE SEQUENCE</scope>
    <source>
        <strain evidence="1">PR00070</strain>
    </source>
</reference>
<dbReference type="RefSeq" id="WP_156733264.1">
    <property type="nucleotide sequence ID" value="NZ_CP045008.1"/>
</dbReference>
<dbReference type="Proteomes" id="UP000612266">
    <property type="component" value="Unassembled WGS sequence"/>
</dbReference>
<organism evidence="1 4">
    <name type="scientific">Proteus terrae subsp. cibarius</name>
    <dbReference type="NCBI Taxonomy" id="626774"/>
    <lineage>
        <taxon>Bacteria</taxon>
        <taxon>Pseudomonadati</taxon>
        <taxon>Pseudomonadota</taxon>
        <taxon>Gammaproteobacteria</taxon>
        <taxon>Enterobacterales</taxon>
        <taxon>Morganellaceae</taxon>
        <taxon>Proteus</taxon>
    </lineage>
</organism>
<evidence type="ECO:0000313" key="2">
    <source>
        <dbReference type="EMBL" id="QIF90234.1"/>
    </source>
</evidence>
<protein>
    <submittedName>
        <fullName evidence="1">Uncharacterized protein</fullName>
    </submittedName>
</protein>
<name>A0A6G6S6D1_9GAMM</name>
<reference evidence="2 3" key="1">
    <citation type="submission" date="2020-01" db="EMBL/GenBank/DDBJ databases">
        <title>The genomic epidemiology of tigecycline resistance gene tet(X) variants in a swine farm in China.</title>
        <authorList>
            <person name="Peng K."/>
            <person name="Li R."/>
        </authorList>
    </citation>
    <scope>NUCLEOTIDE SEQUENCE [LARGE SCALE GENOMIC DNA]</scope>
    <source>
        <strain evidence="2 3">ZF1</strain>
    </source>
</reference>
<evidence type="ECO:0000313" key="4">
    <source>
        <dbReference type="Proteomes" id="UP000612266"/>
    </source>
</evidence>
<dbReference type="GeneID" id="57332549"/>
<gene>
    <name evidence="2" type="ORF">GTH23_09360</name>
    <name evidence="1" type="ORF">I4901_00010</name>
</gene>
<sequence>MIDITIKPHRVHQSLTPEIKIEGYYGKTNITGKVGRLGNFIVKPVTNWVGKIITKGNNPGFNEVLRKYSESEVKGKSYIMQEVSEIRIPS</sequence>
<accession>A0A6G6S6D1</accession>
<keyword evidence="3" id="KW-1185">Reference proteome</keyword>
<dbReference type="EMBL" id="CP047340">
    <property type="protein sequence ID" value="QIF90234.1"/>
    <property type="molecule type" value="Genomic_DNA"/>
</dbReference>
<evidence type="ECO:0000313" key="1">
    <source>
        <dbReference type="EMBL" id="MBG2912765.1"/>
    </source>
</evidence>
<dbReference type="EMBL" id="JADSJR010000001">
    <property type="protein sequence ID" value="MBG2912765.1"/>
    <property type="molecule type" value="Genomic_DNA"/>
</dbReference>
<proteinExistence type="predicted"/>
<dbReference type="AlphaFoldDB" id="A0A6G6S6D1"/>